<proteinExistence type="predicted"/>
<dbReference type="EMBL" id="BTRK01000002">
    <property type="protein sequence ID" value="GMR34484.1"/>
    <property type="molecule type" value="Genomic_DNA"/>
</dbReference>
<dbReference type="Proteomes" id="UP001328107">
    <property type="component" value="Unassembled WGS sequence"/>
</dbReference>
<feature type="non-terminal residue" evidence="1">
    <location>
        <position position="113"/>
    </location>
</feature>
<comment type="caution">
    <text evidence="1">The sequence shown here is derived from an EMBL/GenBank/DDBJ whole genome shotgun (WGS) entry which is preliminary data.</text>
</comment>
<name>A0AAN4Z7D7_9BILA</name>
<feature type="non-terminal residue" evidence="1">
    <location>
        <position position="1"/>
    </location>
</feature>
<gene>
    <name evidence="1" type="ORF">PMAYCL1PPCAC_04679</name>
</gene>
<sequence>DECSGRFCLFSKPFDTEVVDYYCPRFDIMAIRFTTFYPDVLFLTADSERYEGSSPKWYYQEDRWDKTDTTTLITEFDADMSCSGENCVQRFNNSLTNFSTSSEPLVKCLVIVN</sequence>
<evidence type="ECO:0000313" key="2">
    <source>
        <dbReference type="Proteomes" id="UP001328107"/>
    </source>
</evidence>
<protein>
    <submittedName>
        <fullName evidence="1">Uncharacterized protein</fullName>
    </submittedName>
</protein>
<evidence type="ECO:0000313" key="1">
    <source>
        <dbReference type="EMBL" id="GMR34484.1"/>
    </source>
</evidence>
<dbReference type="AlphaFoldDB" id="A0AAN4Z7D7"/>
<reference evidence="2" key="1">
    <citation type="submission" date="2022-10" db="EMBL/GenBank/DDBJ databases">
        <title>Genome assembly of Pristionchus species.</title>
        <authorList>
            <person name="Yoshida K."/>
            <person name="Sommer R.J."/>
        </authorList>
    </citation>
    <scope>NUCLEOTIDE SEQUENCE [LARGE SCALE GENOMIC DNA]</scope>
    <source>
        <strain evidence="2">RS5460</strain>
    </source>
</reference>
<accession>A0AAN4Z7D7</accession>
<organism evidence="1 2">
    <name type="scientific">Pristionchus mayeri</name>
    <dbReference type="NCBI Taxonomy" id="1317129"/>
    <lineage>
        <taxon>Eukaryota</taxon>
        <taxon>Metazoa</taxon>
        <taxon>Ecdysozoa</taxon>
        <taxon>Nematoda</taxon>
        <taxon>Chromadorea</taxon>
        <taxon>Rhabditida</taxon>
        <taxon>Rhabditina</taxon>
        <taxon>Diplogasteromorpha</taxon>
        <taxon>Diplogasteroidea</taxon>
        <taxon>Neodiplogasteridae</taxon>
        <taxon>Pristionchus</taxon>
    </lineage>
</organism>
<keyword evidence="2" id="KW-1185">Reference proteome</keyword>